<dbReference type="Gene3D" id="2.40.160.20">
    <property type="match status" value="1"/>
</dbReference>
<dbReference type="InterPro" id="IPR011250">
    <property type="entry name" value="OMP/PagP_B-barrel"/>
</dbReference>
<sequence length="170" mass="18909">MGKILAILLLSISFQCFADSPYIGIDYMLTNIEISNQEAKPNAAILRAGISNNNMAFEAQYLASSDSDDIYNLEFDIDKSLALFFVMQSEEVNGFGLDLSLGYAMTDMIVKAPTGTLSTDYEYNGFAWGVAIHQQIPYLENTNVRLAYQSLFKGDDVEIKGLTLGFTYQF</sequence>
<evidence type="ECO:0000313" key="2">
    <source>
        <dbReference type="EMBL" id="MBE0458214.1"/>
    </source>
</evidence>
<feature type="chain" id="PRO_5047366803" description="Outer membrane protein beta-barrel domain-containing protein" evidence="1">
    <location>
        <begin position="19"/>
        <end position="170"/>
    </location>
</feature>
<proteinExistence type="predicted"/>
<accession>A0ABR9FN19</accession>
<dbReference type="EMBL" id="RRZA01000035">
    <property type="protein sequence ID" value="MBE0458214.1"/>
    <property type="molecule type" value="Genomic_DNA"/>
</dbReference>
<name>A0ABR9FN19_9GAMM</name>
<protein>
    <recommendedName>
        <fullName evidence="4">Outer membrane protein beta-barrel domain-containing protein</fullName>
    </recommendedName>
</protein>
<gene>
    <name evidence="2" type="ORF">EI167_12300</name>
</gene>
<keyword evidence="3" id="KW-1185">Reference proteome</keyword>
<feature type="signal peptide" evidence="1">
    <location>
        <begin position="1"/>
        <end position="18"/>
    </location>
</feature>
<dbReference type="SUPFAM" id="SSF56925">
    <property type="entry name" value="OMPA-like"/>
    <property type="match status" value="1"/>
</dbReference>
<dbReference type="RefSeq" id="WP_192541966.1">
    <property type="nucleotide sequence ID" value="NZ_JBQELX010000025.1"/>
</dbReference>
<evidence type="ECO:0000313" key="3">
    <source>
        <dbReference type="Proteomes" id="UP000707245"/>
    </source>
</evidence>
<organism evidence="2 3">
    <name type="scientific">Pseudoalteromonas prydzensis</name>
    <dbReference type="NCBI Taxonomy" id="182141"/>
    <lineage>
        <taxon>Bacteria</taxon>
        <taxon>Pseudomonadati</taxon>
        <taxon>Pseudomonadota</taxon>
        <taxon>Gammaproteobacteria</taxon>
        <taxon>Alteromonadales</taxon>
        <taxon>Pseudoalteromonadaceae</taxon>
        <taxon>Pseudoalteromonas</taxon>
    </lineage>
</organism>
<comment type="caution">
    <text evidence="2">The sequence shown here is derived from an EMBL/GenBank/DDBJ whole genome shotgun (WGS) entry which is preliminary data.</text>
</comment>
<reference evidence="2 3" key="1">
    <citation type="submission" date="2020-07" db="EMBL/GenBank/DDBJ databases">
        <title>Halophilic bacteria isolated from french cheeses.</title>
        <authorList>
            <person name="Kothe C.I."/>
            <person name="Farah-Kraiem B."/>
            <person name="Renault P."/>
            <person name="Dridi B."/>
        </authorList>
    </citation>
    <scope>NUCLEOTIDE SEQUENCE [LARGE SCALE GENOMIC DNA]</scope>
    <source>
        <strain evidence="2 3">FME14</strain>
    </source>
</reference>
<evidence type="ECO:0000256" key="1">
    <source>
        <dbReference type="SAM" id="SignalP"/>
    </source>
</evidence>
<dbReference type="Proteomes" id="UP000707245">
    <property type="component" value="Unassembled WGS sequence"/>
</dbReference>
<keyword evidence="1" id="KW-0732">Signal</keyword>
<evidence type="ECO:0008006" key="4">
    <source>
        <dbReference type="Google" id="ProtNLM"/>
    </source>
</evidence>